<dbReference type="EMBL" id="UXEP01000002">
    <property type="protein sequence ID" value="VDC41704.1"/>
    <property type="molecule type" value="Genomic_DNA"/>
</dbReference>
<dbReference type="InterPro" id="IPR036388">
    <property type="entry name" value="WH-like_DNA-bd_sf"/>
</dbReference>
<protein>
    <recommendedName>
        <fullName evidence="3">Mga helix-turn-helix domain-containing protein</fullName>
    </recommendedName>
</protein>
<accession>A0A3P5XM10</accession>
<gene>
    <name evidence="4" type="ORF">FMV2238Y02_01620</name>
</gene>
<dbReference type="Pfam" id="PF05043">
    <property type="entry name" value="Mga"/>
    <property type="match status" value="1"/>
</dbReference>
<organism evidence="4 5">
    <name type="scientific">Streptococcus canis</name>
    <dbReference type="NCBI Taxonomy" id="1329"/>
    <lineage>
        <taxon>Bacteria</taxon>
        <taxon>Bacillati</taxon>
        <taxon>Bacillota</taxon>
        <taxon>Bacilli</taxon>
        <taxon>Lactobacillales</taxon>
        <taxon>Streptococcaceae</taxon>
        <taxon>Streptococcus</taxon>
    </lineage>
</organism>
<dbReference type="PANTHER" id="PTHR30185">
    <property type="entry name" value="CRYPTIC BETA-GLUCOSIDE BGL OPERON ANTITERMINATOR"/>
    <property type="match status" value="1"/>
</dbReference>
<proteinExistence type="predicted"/>
<keyword evidence="1" id="KW-0805">Transcription regulation</keyword>
<feature type="domain" description="Mga helix-turn-helix" evidence="3">
    <location>
        <begin position="82"/>
        <end position="161"/>
    </location>
</feature>
<dbReference type="PANTHER" id="PTHR30185:SF18">
    <property type="entry name" value="TRANSCRIPTIONAL REGULATOR MTLR"/>
    <property type="match status" value="1"/>
</dbReference>
<dbReference type="InterPro" id="IPR050661">
    <property type="entry name" value="BglG_antiterminators"/>
</dbReference>
<dbReference type="Proteomes" id="UP000280759">
    <property type="component" value="Unassembled WGS sequence"/>
</dbReference>
<dbReference type="Gene3D" id="1.10.10.10">
    <property type="entry name" value="Winged helix-like DNA-binding domain superfamily/Winged helix DNA-binding domain"/>
    <property type="match status" value="1"/>
</dbReference>
<dbReference type="InterPro" id="IPR007737">
    <property type="entry name" value="Mga_HTH"/>
</dbReference>
<reference evidence="4 5" key="1">
    <citation type="submission" date="2018-10" db="EMBL/GenBank/DDBJ databases">
        <authorList>
            <consortium name="Molecular Microbiology and Infection Unit (UMMI)"/>
            <person name="Machado M."/>
        </authorList>
    </citation>
    <scope>NUCLEOTIDE SEQUENCE [LARGE SCALE GENOMIC DNA]</scope>
    <source>
        <strain evidence="4">FMV2238.02</strain>
    </source>
</reference>
<evidence type="ECO:0000256" key="1">
    <source>
        <dbReference type="ARBA" id="ARBA00023015"/>
    </source>
</evidence>
<name>A0A3P5XM10_STRCB</name>
<keyword evidence="5" id="KW-1185">Reference proteome</keyword>
<evidence type="ECO:0000313" key="4">
    <source>
        <dbReference type="EMBL" id="VDC41704.1"/>
    </source>
</evidence>
<evidence type="ECO:0000256" key="2">
    <source>
        <dbReference type="ARBA" id="ARBA00023163"/>
    </source>
</evidence>
<keyword evidence="2" id="KW-0804">Transcription</keyword>
<dbReference type="AlphaFoldDB" id="A0A3P5XM10"/>
<sequence>MKIEDLMDKERRAQYGLLVTLYHAKETLRIKDLMRLSNLSKVTLLKYIDNLNDLCREQGLACQLLLDKDILSLKETGQFFWEDLVALLLKESVAYQILTYMYCHEHFNITSLSVEMMVSEATLNRQLAHLNQLLSEFDLALSQGRQLGSELQWRYFYFELFRHTLTRQGIDVLINQLDASHLATLIERLVGQSLSAEALEQLLIWLAISQARMSFQKDNKAIFLRDSDFMSSNIFFKRLESMLLHYLRRYALEIDAFEAKSLFVFLHAYPLLPIASMEYSLGFGGPIADHISEALWLLKKAHVIAHQTKEEIIYGLGIFFSKAYFFKGAILSQPTNSQYLYQLVGEDKRAVLKVIIRHLVLQTAVVTSQETDFSQQLSDEILALLIFSIERHHEPLLVGLALGQNKVEAAVAELAIRRQLGHHRDFQLMPYDNQKGYDCLITYQNACLPKQDLPYYRLKQYSSPYELTALEAFLKDLFQQKNAGEEELLLSPIAKSSFAHKTV</sequence>
<dbReference type="RefSeq" id="WP_125073689.1">
    <property type="nucleotide sequence ID" value="NZ_UXEP01000002.1"/>
</dbReference>
<evidence type="ECO:0000313" key="5">
    <source>
        <dbReference type="Proteomes" id="UP000280759"/>
    </source>
</evidence>
<evidence type="ECO:0000259" key="3">
    <source>
        <dbReference type="Pfam" id="PF05043"/>
    </source>
</evidence>